<keyword evidence="2" id="KW-1185">Reference proteome</keyword>
<reference evidence="1 2" key="1">
    <citation type="journal article" date="2013" name="Genome Announc.">
        <title>Draft Genome Sequence of Winogradskyella psychrotolerans RS-3T, Isolated from the Marine Transect of Kongsfjorden, Ny-Alesund, Svalbard, Arctic Ocean.</title>
        <authorList>
            <person name="Kumar Pinnaka A."/>
            <person name="Ara S."/>
            <person name="Singh A."/>
            <person name="Shivaji S."/>
        </authorList>
    </citation>
    <scope>NUCLEOTIDE SEQUENCE [LARGE SCALE GENOMIC DNA]</scope>
    <source>
        <strain evidence="1 2">RS-3</strain>
    </source>
</reference>
<dbReference type="EMBL" id="ATMR01000012">
    <property type="protein sequence ID" value="EPR74686.1"/>
    <property type="molecule type" value="Genomic_DNA"/>
</dbReference>
<dbReference type="STRING" id="641526.ADIWIN_0276"/>
<proteinExistence type="predicted"/>
<dbReference type="AlphaFoldDB" id="S7VX60"/>
<dbReference type="RefSeq" id="WP_020896957.1">
    <property type="nucleotide sequence ID" value="NZ_ATMR01000012.1"/>
</dbReference>
<evidence type="ECO:0000313" key="2">
    <source>
        <dbReference type="Proteomes" id="UP000014962"/>
    </source>
</evidence>
<protein>
    <submittedName>
        <fullName evidence="1">Uncharacterized protein</fullName>
    </submittedName>
</protein>
<dbReference type="eggNOG" id="COG0438">
    <property type="taxonomic scope" value="Bacteria"/>
</dbReference>
<comment type="caution">
    <text evidence="1">The sequence shown here is derived from an EMBL/GenBank/DDBJ whole genome shotgun (WGS) entry which is preliminary data.</text>
</comment>
<organism evidence="1 2">
    <name type="scientific">Winogradskyella psychrotolerans RS-3</name>
    <dbReference type="NCBI Taxonomy" id="641526"/>
    <lineage>
        <taxon>Bacteria</taxon>
        <taxon>Pseudomonadati</taxon>
        <taxon>Bacteroidota</taxon>
        <taxon>Flavobacteriia</taxon>
        <taxon>Flavobacteriales</taxon>
        <taxon>Flavobacteriaceae</taxon>
        <taxon>Winogradskyella</taxon>
    </lineage>
</organism>
<name>S7VX60_9FLAO</name>
<dbReference type="Proteomes" id="UP000014962">
    <property type="component" value="Unassembled WGS sequence"/>
</dbReference>
<evidence type="ECO:0000313" key="1">
    <source>
        <dbReference type="EMBL" id="EPR74686.1"/>
    </source>
</evidence>
<dbReference type="OrthoDB" id="1416011at2"/>
<gene>
    <name evidence="1" type="ORF">ADIWIN_0276</name>
</gene>
<accession>S7VX60</accession>
<sequence>MLNIYTDTSFLIPEHRGHVFPLLLDLYYKEDTYIAEYYIITTRIEEADIIILPLEYNYIRSLESEIKSRYLALAREHNKLLWVYTGGDFGYSFKEKEIYNFRLGGFHSKLNANTFVMPSFIVDPYEYTLKSQFYPINKRDEPNLGFVGHAHVSVSKAIKEFLSYLKINIFKRTLQKEHIDYQSFYPSSMKRALILKKLKPVNCLSPISYLEISIEVVLKQNQSIIKQLWNFLKILKNQDTPSVYVV</sequence>